<dbReference type="OrthoDB" id="1918132at2"/>
<proteinExistence type="predicted"/>
<dbReference type="RefSeq" id="WP_103201644.1">
    <property type="nucleotide sequence ID" value="NZ_CVTD020000008.1"/>
</dbReference>
<dbReference type="EMBL" id="CVTD020000008">
    <property type="protein sequence ID" value="CRZ33465.1"/>
    <property type="molecule type" value="Genomic_DNA"/>
</dbReference>
<accession>A0A0H5SEI5</accession>
<sequence>MDNPRKLIVGFDLCDDYSQISCFSYKTYEPISISPSDDEEDTLIPTALAVRYDTGIWLFGKEAVRCAKEGSAVLVDKLITKLKNKEAVEIDGQSYGPVTLLEKYFRKTLTLIKNYFPTETITRLVVTIDEMDTDLFEGIYEALYMLGIDKDRATVISHGSSFMYYALSQEKELWLNDVGLFDFNENGLYYYQISINRRLNPMIAGMEKRDFSDTLNYKMLKNKKVDLKYAFETIAHTAMYKQIISTLYITGRGFEGGWADDVIKSLCAGRRVFMGQSLYTKGACYAAKELSGDEKLGDIILLNNDMIVSSIWIKVYVDGHIKEVMLSDAAVPWYEVNSEIEVIPDEEADIEIIFRNILTKEIIRERIPLYNLPERPNRMTRLKISISCLDKSKVKIVITDLGFGDIYPALGVAAEYVLDI</sequence>
<protein>
    <recommendedName>
        <fullName evidence="1">DUF5716 domain-containing protein</fullName>
    </recommendedName>
</protein>
<evidence type="ECO:0000313" key="3">
    <source>
        <dbReference type="Proteomes" id="UP000236497"/>
    </source>
</evidence>
<evidence type="ECO:0000313" key="2">
    <source>
        <dbReference type="EMBL" id="CRZ33465.1"/>
    </source>
</evidence>
<dbReference type="Pfam" id="PF18980">
    <property type="entry name" value="DUF5716_C"/>
    <property type="match status" value="1"/>
</dbReference>
<dbReference type="InterPro" id="IPR043770">
    <property type="entry name" value="DUF5716_C"/>
</dbReference>
<feature type="domain" description="DUF5716" evidence="1">
    <location>
        <begin position="124"/>
        <end position="418"/>
    </location>
</feature>
<dbReference type="Proteomes" id="UP000236497">
    <property type="component" value="Unassembled WGS sequence"/>
</dbReference>
<name>A0A0H5SEI5_HERHM</name>
<gene>
    <name evidence="2" type="ORF">HHT355_0253</name>
</gene>
<reference evidence="2 3" key="1">
    <citation type="submission" date="2015-06" db="EMBL/GenBank/DDBJ databases">
        <authorList>
            <person name="Wibberg Daniel"/>
        </authorList>
    </citation>
    <scope>NUCLEOTIDE SEQUENCE [LARGE SCALE GENOMIC DNA]</scope>
    <source>
        <strain evidence="2 3">T3/55T</strain>
    </source>
</reference>
<organism evidence="2 3">
    <name type="scientific">Herbinix hemicellulosilytica</name>
    <dbReference type="NCBI Taxonomy" id="1564487"/>
    <lineage>
        <taxon>Bacteria</taxon>
        <taxon>Bacillati</taxon>
        <taxon>Bacillota</taxon>
        <taxon>Clostridia</taxon>
        <taxon>Lachnospirales</taxon>
        <taxon>Lachnospiraceae</taxon>
        <taxon>Herbinix</taxon>
    </lineage>
</organism>
<evidence type="ECO:0000259" key="1">
    <source>
        <dbReference type="Pfam" id="PF18980"/>
    </source>
</evidence>
<keyword evidence="3" id="KW-1185">Reference proteome</keyword>
<dbReference type="AlphaFoldDB" id="A0A0H5SEI5"/>
<dbReference type="Gene3D" id="3.30.420.40">
    <property type="match status" value="1"/>
</dbReference>